<proteinExistence type="predicted"/>
<feature type="region of interest" description="Disordered" evidence="1">
    <location>
        <begin position="1"/>
        <end position="40"/>
    </location>
</feature>
<protein>
    <submittedName>
        <fullName evidence="2">Uncharacterized protein</fullName>
    </submittedName>
</protein>
<evidence type="ECO:0000256" key="1">
    <source>
        <dbReference type="SAM" id="MobiDB-lite"/>
    </source>
</evidence>
<name>A0A0C2DAJ2_9BILA</name>
<keyword evidence="3" id="KW-1185">Reference proteome</keyword>
<sequence>MTNTKTSMTSLQVGKARSCNGGSNLARTPRPPAVLPYRSRRSDGPILSRVAAERGVRLGHDMEGSTHVVPLCIAWVVVGI</sequence>
<evidence type="ECO:0000313" key="2">
    <source>
        <dbReference type="EMBL" id="KIH66743.1"/>
    </source>
</evidence>
<gene>
    <name evidence="2" type="ORF">ANCDUO_02927</name>
</gene>
<organism evidence="2 3">
    <name type="scientific">Ancylostoma duodenale</name>
    <dbReference type="NCBI Taxonomy" id="51022"/>
    <lineage>
        <taxon>Eukaryota</taxon>
        <taxon>Metazoa</taxon>
        <taxon>Ecdysozoa</taxon>
        <taxon>Nematoda</taxon>
        <taxon>Chromadorea</taxon>
        <taxon>Rhabditida</taxon>
        <taxon>Rhabditina</taxon>
        <taxon>Rhabditomorpha</taxon>
        <taxon>Strongyloidea</taxon>
        <taxon>Ancylostomatidae</taxon>
        <taxon>Ancylostomatinae</taxon>
        <taxon>Ancylostoma</taxon>
    </lineage>
</organism>
<dbReference type="Proteomes" id="UP000054047">
    <property type="component" value="Unassembled WGS sequence"/>
</dbReference>
<reference evidence="2 3" key="1">
    <citation type="submission" date="2013-12" db="EMBL/GenBank/DDBJ databases">
        <title>Draft genome of the parsitic nematode Ancylostoma duodenale.</title>
        <authorList>
            <person name="Mitreva M."/>
        </authorList>
    </citation>
    <scope>NUCLEOTIDE SEQUENCE [LARGE SCALE GENOMIC DNA]</scope>
    <source>
        <strain evidence="2 3">Zhejiang</strain>
    </source>
</reference>
<evidence type="ECO:0000313" key="3">
    <source>
        <dbReference type="Proteomes" id="UP000054047"/>
    </source>
</evidence>
<dbReference type="AlphaFoldDB" id="A0A0C2DAJ2"/>
<dbReference type="EMBL" id="KN726984">
    <property type="protein sequence ID" value="KIH66743.1"/>
    <property type="molecule type" value="Genomic_DNA"/>
</dbReference>
<feature type="compositionally biased region" description="Polar residues" evidence="1">
    <location>
        <begin position="1"/>
        <end position="12"/>
    </location>
</feature>
<accession>A0A0C2DAJ2</accession>